<keyword evidence="3 6" id="KW-0808">Transferase</keyword>
<dbReference type="EMBL" id="SMFT01000003">
    <property type="protein sequence ID" value="TCJ98002.1"/>
    <property type="molecule type" value="Genomic_DNA"/>
</dbReference>
<dbReference type="PANTHER" id="PTHR47739:SF1">
    <property type="entry name" value="TRNA1(VAL) (ADENINE(37)-N6)-METHYLTRANSFERASE"/>
    <property type="match status" value="1"/>
</dbReference>
<evidence type="ECO:0000256" key="2">
    <source>
        <dbReference type="ARBA" id="ARBA00022603"/>
    </source>
</evidence>
<name>A0A4R1FVW8_9PAST</name>
<keyword evidence="2 6" id="KW-0489">Methyltransferase</keyword>
<keyword evidence="1 6" id="KW-0963">Cytoplasm</keyword>
<keyword evidence="9" id="KW-1185">Reference proteome</keyword>
<protein>
    <recommendedName>
        <fullName evidence="6">tRNA1(Val) (adenine(37)-N6)-methyltransferase</fullName>
        <ecNumber evidence="6">2.1.1.223</ecNumber>
    </recommendedName>
    <alternativeName>
        <fullName evidence="6">tRNA m6A37 methyltransferase</fullName>
    </alternativeName>
</protein>
<comment type="similarity">
    <text evidence="6">Belongs to the methyltransferase superfamily. tRNA (adenine-N(6)-)-methyltransferase family.</text>
</comment>
<dbReference type="GO" id="GO:0016430">
    <property type="term" value="F:tRNA (adenine-N6)-methyltransferase activity"/>
    <property type="evidence" value="ECO:0007669"/>
    <property type="project" value="UniProtKB-UniRule"/>
</dbReference>
<dbReference type="GO" id="GO:0005737">
    <property type="term" value="C:cytoplasm"/>
    <property type="evidence" value="ECO:0007669"/>
    <property type="project" value="UniProtKB-SubCell"/>
</dbReference>
<accession>A0A4R1FVW8</accession>
<dbReference type="Proteomes" id="UP000294702">
    <property type="component" value="Unassembled WGS sequence"/>
</dbReference>
<dbReference type="Pfam" id="PF05175">
    <property type="entry name" value="MTS"/>
    <property type="match status" value="1"/>
</dbReference>
<dbReference type="PROSITE" id="PS00092">
    <property type="entry name" value="N6_MTASE"/>
    <property type="match status" value="1"/>
</dbReference>
<dbReference type="InterPro" id="IPR050210">
    <property type="entry name" value="tRNA_Adenine-N(6)_MTase"/>
</dbReference>
<evidence type="ECO:0000259" key="7">
    <source>
        <dbReference type="Pfam" id="PF05175"/>
    </source>
</evidence>
<dbReference type="EC" id="2.1.1.223" evidence="6"/>
<dbReference type="OrthoDB" id="5383291at2"/>
<comment type="subcellular location">
    <subcellularLocation>
        <location evidence="6">Cytoplasm</location>
    </subcellularLocation>
</comment>
<comment type="catalytic activity">
    <reaction evidence="6">
        <text>adenosine(37) in tRNA1(Val) + S-adenosyl-L-methionine = N(6)-methyladenosine(37) in tRNA1(Val) + S-adenosyl-L-homocysteine + H(+)</text>
        <dbReference type="Rhea" id="RHEA:43160"/>
        <dbReference type="Rhea" id="RHEA-COMP:10369"/>
        <dbReference type="Rhea" id="RHEA-COMP:10370"/>
        <dbReference type="ChEBI" id="CHEBI:15378"/>
        <dbReference type="ChEBI" id="CHEBI:57856"/>
        <dbReference type="ChEBI" id="CHEBI:59789"/>
        <dbReference type="ChEBI" id="CHEBI:74411"/>
        <dbReference type="ChEBI" id="CHEBI:74449"/>
        <dbReference type="EC" id="2.1.1.223"/>
    </reaction>
</comment>
<proteinExistence type="inferred from homology"/>
<dbReference type="CDD" id="cd02440">
    <property type="entry name" value="AdoMet_MTases"/>
    <property type="match status" value="1"/>
</dbReference>
<dbReference type="Gene3D" id="3.40.50.150">
    <property type="entry name" value="Vaccinia Virus protein VP39"/>
    <property type="match status" value="1"/>
</dbReference>
<sequence length="242" mass="27400">MTGFRFKQFFIKHDQCAMKVGTDGILLGAWAKLGTWATKEKYPRILDLGTGSGLVAIMLAQRYPQAKIIGIELDPNAAQQAKANVNACPWQKNIHIIEQSIAQFTTTQQSLCQFDLIVANPPYFEQGIACSSPTRGLARYQQQSHFAWLTMAQSCLSPQGKICFVLPFHAAIQLKTQAKQTALYCIEQCEIITKIGKIPHRMLLSFAQQASPLNQERLIIYDKNNQYTDEFKQLTKDFYLKF</sequence>
<evidence type="ECO:0000313" key="9">
    <source>
        <dbReference type="Proteomes" id="UP000294702"/>
    </source>
</evidence>
<feature type="domain" description="Methyltransferase small" evidence="7">
    <location>
        <begin position="42"/>
        <end position="127"/>
    </location>
</feature>
<dbReference type="InterPro" id="IPR007848">
    <property type="entry name" value="Small_mtfrase_dom"/>
</dbReference>
<dbReference type="InterPro" id="IPR002052">
    <property type="entry name" value="DNA_methylase_N6_adenine_CS"/>
</dbReference>
<dbReference type="HAMAP" id="MF_01872">
    <property type="entry name" value="tRNA_methyltr_YfiC"/>
    <property type="match status" value="1"/>
</dbReference>
<dbReference type="PANTHER" id="PTHR47739">
    <property type="entry name" value="TRNA1(VAL) (ADENINE(37)-N6)-METHYLTRANSFERASE"/>
    <property type="match status" value="1"/>
</dbReference>
<dbReference type="SUPFAM" id="SSF53335">
    <property type="entry name" value="S-adenosyl-L-methionine-dependent methyltransferases"/>
    <property type="match status" value="1"/>
</dbReference>
<evidence type="ECO:0000313" key="8">
    <source>
        <dbReference type="EMBL" id="TCJ98002.1"/>
    </source>
</evidence>
<dbReference type="InterPro" id="IPR022882">
    <property type="entry name" value="tRNA_adenine-N6_MeTrfase"/>
</dbReference>
<gene>
    <name evidence="8" type="ORF">EV694_1600</name>
</gene>
<comment type="caution">
    <text evidence="8">The sequence shown here is derived from an EMBL/GenBank/DDBJ whole genome shotgun (WGS) entry which is preliminary data.</text>
</comment>
<dbReference type="PRINTS" id="PR00507">
    <property type="entry name" value="N12N6MTFRASE"/>
</dbReference>
<evidence type="ECO:0000256" key="6">
    <source>
        <dbReference type="HAMAP-Rule" id="MF_01872"/>
    </source>
</evidence>
<reference evidence="8 9" key="1">
    <citation type="submission" date="2019-03" db="EMBL/GenBank/DDBJ databases">
        <title>Genomic Encyclopedia of Type Strains, Phase IV (KMG-IV): sequencing the most valuable type-strain genomes for metagenomic binning, comparative biology and taxonomic classification.</title>
        <authorList>
            <person name="Goeker M."/>
        </authorList>
    </citation>
    <scope>NUCLEOTIDE SEQUENCE [LARGE SCALE GENOMIC DNA]</scope>
    <source>
        <strain evidence="8 9">DSM 15534</strain>
    </source>
</reference>
<keyword evidence="5 6" id="KW-0819">tRNA processing</keyword>
<organism evidence="8 9">
    <name type="scientific">Volucribacter psittacicida</name>
    <dbReference type="NCBI Taxonomy" id="203482"/>
    <lineage>
        <taxon>Bacteria</taxon>
        <taxon>Pseudomonadati</taxon>
        <taxon>Pseudomonadota</taxon>
        <taxon>Gammaproteobacteria</taxon>
        <taxon>Pasteurellales</taxon>
        <taxon>Pasteurellaceae</taxon>
        <taxon>Volucribacter</taxon>
    </lineage>
</organism>
<dbReference type="AlphaFoldDB" id="A0A4R1FVW8"/>
<dbReference type="GO" id="GO:0003676">
    <property type="term" value="F:nucleic acid binding"/>
    <property type="evidence" value="ECO:0007669"/>
    <property type="project" value="InterPro"/>
</dbReference>
<evidence type="ECO:0000256" key="4">
    <source>
        <dbReference type="ARBA" id="ARBA00022691"/>
    </source>
</evidence>
<evidence type="ECO:0000256" key="1">
    <source>
        <dbReference type="ARBA" id="ARBA00022490"/>
    </source>
</evidence>
<dbReference type="InterPro" id="IPR029063">
    <property type="entry name" value="SAM-dependent_MTases_sf"/>
</dbReference>
<dbReference type="GO" id="GO:0032259">
    <property type="term" value="P:methylation"/>
    <property type="evidence" value="ECO:0007669"/>
    <property type="project" value="UniProtKB-KW"/>
</dbReference>
<evidence type="ECO:0000256" key="3">
    <source>
        <dbReference type="ARBA" id="ARBA00022679"/>
    </source>
</evidence>
<dbReference type="GO" id="GO:0008033">
    <property type="term" value="P:tRNA processing"/>
    <property type="evidence" value="ECO:0007669"/>
    <property type="project" value="UniProtKB-UniRule"/>
</dbReference>
<dbReference type="RefSeq" id="WP_132691236.1">
    <property type="nucleotide sequence ID" value="NZ_SMFT01000003.1"/>
</dbReference>
<evidence type="ECO:0000256" key="5">
    <source>
        <dbReference type="ARBA" id="ARBA00022694"/>
    </source>
</evidence>
<comment type="function">
    <text evidence="6">Specifically methylates the adenine in position 37 of tRNA(1)(Val) (anticodon cmo5UAC).</text>
</comment>
<keyword evidence="4 6" id="KW-0949">S-adenosyl-L-methionine</keyword>